<dbReference type="Pfam" id="PF02668">
    <property type="entry name" value="TauD"/>
    <property type="match status" value="1"/>
</dbReference>
<dbReference type="RefSeq" id="WP_051876012.1">
    <property type="nucleotide sequence ID" value="NZ_CAWLXS010000289.1"/>
</dbReference>
<name>A0A077PJF0_XENBV</name>
<dbReference type="HOGENOM" id="CLU_946476_0_0_6"/>
<comment type="caution">
    <text evidence="3">The sequence shown here is derived from an EMBL/GenBank/DDBJ whole genome shotgun (WGS) entry which is preliminary data.</text>
</comment>
<dbReference type="InterPro" id="IPR042098">
    <property type="entry name" value="TauD-like_sf"/>
</dbReference>
<gene>
    <name evidence="3" type="primary">tou</name>
    <name evidence="3" type="ORF">XBKB1_2970009</name>
</gene>
<evidence type="ECO:0000259" key="2">
    <source>
        <dbReference type="Pfam" id="PF02668"/>
    </source>
</evidence>
<dbReference type="Proteomes" id="UP000028493">
    <property type="component" value="Unassembled WGS sequence"/>
</dbReference>
<sequence length="294" mass="34263">MNKKNLELKEQECSVIPQSVLKFLDVHSSSIESLENWYYQYQNIIYSMWPEIKKFPANIENKVKKDGYTVVKNLGINNLTKETRELALFILLSSLGKLTTHSVNDYFWDIKHRGNMKEKDNLTFSERYGECPLHSDSAFSKYPEKYLTMYVIKPAADGGDSIFVSIKDLTKEMINTPDGSKCLSILFNEIFPFETPSSFDNSSPTFLGPILEGDNKIRFRYDCIIKGFKKYPDVKTTEKVWAVEFFNNYLQYKASKKIFPGEMDQLIIIDNHHGLHARTDFQDKYRHLLRARVI</sequence>
<protein>
    <submittedName>
        <fullName evidence="3">Tou3</fullName>
    </submittedName>
</protein>
<dbReference type="InterPro" id="IPR003819">
    <property type="entry name" value="TauD/TfdA-like"/>
</dbReference>
<evidence type="ECO:0000256" key="1">
    <source>
        <dbReference type="ARBA" id="ARBA00023002"/>
    </source>
</evidence>
<dbReference type="Gene3D" id="3.60.130.10">
    <property type="entry name" value="Clavaminate synthase-like"/>
    <property type="match status" value="1"/>
</dbReference>
<feature type="domain" description="TauD/TfdA-like" evidence="2">
    <location>
        <begin position="62"/>
        <end position="291"/>
    </location>
</feature>
<evidence type="ECO:0000313" key="4">
    <source>
        <dbReference type="Proteomes" id="UP000028493"/>
    </source>
</evidence>
<accession>A0A077PJF0</accession>
<dbReference type="AlphaFoldDB" id="A0A077PJF0"/>
<proteinExistence type="predicted"/>
<dbReference type="GO" id="GO:0016706">
    <property type="term" value="F:2-oxoglutarate-dependent dioxygenase activity"/>
    <property type="evidence" value="ECO:0007669"/>
    <property type="project" value="UniProtKB-ARBA"/>
</dbReference>
<evidence type="ECO:0000313" key="3">
    <source>
        <dbReference type="EMBL" id="CDH24560.1"/>
    </source>
</evidence>
<dbReference type="EMBL" id="CBSZ010000220">
    <property type="protein sequence ID" value="CDH24560.1"/>
    <property type="molecule type" value="Genomic_DNA"/>
</dbReference>
<keyword evidence="1" id="KW-0560">Oxidoreductase</keyword>
<dbReference type="SUPFAM" id="SSF51197">
    <property type="entry name" value="Clavaminate synthase-like"/>
    <property type="match status" value="1"/>
</dbReference>
<organism evidence="3 4">
    <name type="scientific">Xenorhabdus bovienii str. kraussei Becker Underwood</name>
    <dbReference type="NCBI Taxonomy" id="1398204"/>
    <lineage>
        <taxon>Bacteria</taxon>
        <taxon>Pseudomonadati</taxon>
        <taxon>Pseudomonadota</taxon>
        <taxon>Gammaproteobacteria</taxon>
        <taxon>Enterobacterales</taxon>
        <taxon>Morganellaceae</taxon>
        <taxon>Xenorhabdus</taxon>
    </lineage>
</organism>
<reference evidence="3" key="1">
    <citation type="submission" date="2013-07" db="EMBL/GenBank/DDBJ databases">
        <title>Sub-species coevolution in mutualistic symbiosis.</title>
        <authorList>
            <person name="Murfin K."/>
            <person name="Klassen J."/>
            <person name="Lee M."/>
            <person name="Forst S."/>
            <person name="Stock P."/>
            <person name="Goodrich-Blair H."/>
        </authorList>
    </citation>
    <scope>NUCLEOTIDE SEQUENCE [LARGE SCALE GENOMIC DNA]</scope>
    <source>
        <strain evidence="3">Kraussei Becker Underwood</strain>
    </source>
</reference>